<dbReference type="EMBL" id="MN740510">
    <property type="protein sequence ID" value="QHU30563.1"/>
    <property type="molecule type" value="Genomic_DNA"/>
</dbReference>
<name>A0A6C0LJ48_9ZZZZ</name>
<sequence length="162" mass="17140">MEMRLCTVAQNGTAVADKQEIDGTGDNEKLGSLHRCDIACSPSDIKFSCATYVKVTARLVCAWEQAEADHKRTRVAGSADVVTTVLIREVVVVELSAEVVVEGNTVSSDVECVNGHGLYGESRLLNLLTAKSESVDTLVCGSTNVDWVGTCGAVPIRPVLSG</sequence>
<protein>
    <submittedName>
        <fullName evidence="1">Uncharacterized protein</fullName>
    </submittedName>
</protein>
<evidence type="ECO:0000313" key="1">
    <source>
        <dbReference type="EMBL" id="QHU30563.1"/>
    </source>
</evidence>
<organism evidence="1">
    <name type="scientific">viral metagenome</name>
    <dbReference type="NCBI Taxonomy" id="1070528"/>
    <lineage>
        <taxon>unclassified sequences</taxon>
        <taxon>metagenomes</taxon>
        <taxon>organismal metagenomes</taxon>
    </lineage>
</organism>
<proteinExistence type="predicted"/>
<reference evidence="1" key="1">
    <citation type="journal article" date="2020" name="Nature">
        <title>Giant virus diversity and host interactions through global metagenomics.</title>
        <authorList>
            <person name="Schulz F."/>
            <person name="Roux S."/>
            <person name="Paez-Espino D."/>
            <person name="Jungbluth S."/>
            <person name="Walsh D.A."/>
            <person name="Denef V.J."/>
            <person name="McMahon K.D."/>
            <person name="Konstantinidis K.T."/>
            <person name="Eloe-Fadrosh E.A."/>
            <person name="Kyrpides N.C."/>
            <person name="Woyke T."/>
        </authorList>
    </citation>
    <scope>NUCLEOTIDE SEQUENCE</scope>
    <source>
        <strain evidence="1">GVMAG-M-3300027833-19</strain>
    </source>
</reference>
<accession>A0A6C0LJ48</accession>
<dbReference type="AlphaFoldDB" id="A0A6C0LJ48"/>